<evidence type="ECO:0000313" key="1">
    <source>
        <dbReference type="EMBL" id="HIR93354.1"/>
    </source>
</evidence>
<name>A0A9D1JFX4_9FIRM</name>
<reference evidence="1" key="1">
    <citation type="submission" date="2020-10" db="EMBL/GenBank/DDBJ databases">
        <authorList>
            <person name="Gilroy R."/>
        </authorList>
    </citation>
    <scope>NUCLEOTIDE SEQUENCE</scope>
    <source>
        <strain evidence="1">ChiSxjej1B13-7041</strain>
    </source>
</reference>
<accession>A0A9D1JFX4</accession>
<dbReference type="Pfam" id="PF19524">
    <property type="entry name" value="DUF6054"/>
    <property type="match status" value="1"/>
</dbReference>
<proteinExistence type="predicted"/>
<organism evidence="1 2">
    <name type="scientific">Candidatus Egerieimonas intestinavium</name>
    <dbReference type="NCBI Taxonomy" id="2840777"/>
    <lineage>
        <taxon>Bacteria</taxon>
        <taxon>Bacillati</taxon>
        <taxon>Bacillota</taxon>
        <taxon>Clostridia</taxon>
        <taxon>Lachnospirales</taxon>
        <taxon>Lachnospiraceae</taxon>
        <taxon>Lachnospiraceae incertae sedis</taxon>
        <taxon>Candidatus Egerieimonas</taxon>
    </lineage>
</organism>
<dbReference type="InterPro" id="IPR046117">
    <property type="entry name" value="DUF6054"/>
</dbReference>
<evidence type="ECO:0000313" key="2">
    <source>
        <dbReference type="Proteomes" id="UP000886841"/>
    </source>
</evidence>
<gene>
    <name evidence="1" type="ORF">IAB98_08065</name>
</gene>
<dbReference type="EMBL" id="DVHU01000073">
    <property type="protein sequence ID" value="HIR93354.1"/>
    <property type="molecule type" value="Genomic_DNA"/>
</dbReference>
<protein>
    <submittedName>
        <fullName evidence="1">Uncharacterized protein</fullName>
    </submittedName>
</protein>
<comment type="caution">
    <text evidence="1">The sequence shown here is derived from an EMBL/GenBank/DDBJ whole genome shotgun (WGS) entry which is preliminary data.</text>
</comment>
<dbReference type="AlphaFoldDB" id="A0A9D1JFX4"/>
<dbReference type="Proteomes" id="UP000886841">
    <property type="component" value="Unassembled WGS sequence"/>
</dbReference>
<sequence length="111" mass="12383">MAAYQTSLQGEFDHFVHYIKNEVLNRSSSASLEEELEERLGQVRCCLLAFERYSFTGSNRVSLSVTILGAGQQLEVMAAATGGSQAMFFKVNTWGEESFLDTLVEAVENYQ</sequence>
<reference evidence="1" key="2">
    <citation type="journal article" date="2021" name="PeerJ">
        <title>Extensive microbial diversity within the chicken gut microbiome revealed by metagenomics and culture.</title>
        <authorList>
            <person name="Gilroy R."/>
            <person name="Ravi A."/>
            <person name="Getino M."/>
            <person name="Pursley I."/>
            <person name="Horton D.L."/>
            <person name="Alikhan N.F."/>
            <person name="Baker D."/>
            <person name="Gharbi K."/>
            <person name="Hall N."/>
            <person name="Watson M."/>
            <person name="Adriaenssens E.M."/>
            <person name="Foster-Nyarko E."/>
            <person name="Jarju S."/>
            <person name="Secka A."/>
            <person name="Antonio M."/>
            <person name="Oren A."/>
            <person name="Chaudhuri R.R."/>
            <person name="La Ragione R."/>
            <person name="Hildebrand F."/>
            <person name="Pallen M.J."/>
        </authorList>
    </citation>
    <scope>NUCLEOTIDE SEQUENCE</scope>
    <source>
        <strain evidence="1">ChiSxjej1B13-7041</strain>
    </source>
</reference>